<dbReference type="AlphaFoldDB" id="A0A1I2DNS4"/>
<keyword evidence="2" id="KW-1185">Reference proteome</keyword>
<dbReference type="OrthoDB" id="9811567at2"/>
<protein>
    <submittedName>
        <fullName evidence="1">Uncharacterized protein</fullName>
    </submittedName>
</protein>
<evidence type="ECO:0000313" key="1">
    <source>
        <dbReference type="EMBL" id="SFE82185.1"/>
    </source>
</evidence>
<reference evidence="1 2" key="1">
    <citation type="submission" date="2016-10" db="EMBL/GenBank/DDBJ databases">
        <authorList>
            <person name="de Groot N.N."/>
        </authorList>
    </citation>
    <scope>NUCLEOTIDE SEQUENCE [LARGE SCALE GENOMIC DNA]</scope>
    <source>
        <strain>GEY</strain>
        <strain evidence="2">DSM 9560</strain>
    </source>
</reference>
<evidence type="ECO:0000313" key="2">
    <source>
        <dbReference type="Proteomes" id="UP000199513"/>
    </source>
</evidence>
<organism evidence="1 2">
    <name type="scientific">Thermoflexibacter ruber</name>
    <dbReference type="NCBI Taxonomy" id="1003"/>
    <lineage>
        <taxon>Bacteria</taxon>
        <taxon>Pseudomonadati</taxon>
        <taxon>Bacteroidota</taxon>
        <taxon>Cytophagia</taxon>
        <taxon>Cytophagales</taxon>
        <taxon>Thermoflexibacteraceae</taxon>
        <taxon>Thermoflexibacter</taxon>
    </lineage>
</organism>
<proteinExistence type="predicted"/>
<dbReference type="Proteomes" id="UP000199513">
    <property type="component" value="Unassembled WGS sequence"/>
</dbReference>
<dbReference type="EMBL" id="FONY01000007">
    <property type="protein sequence ID" value="SFE82185.1"/>
    <property type="molecule type" value="Genomic_DNA"/>
</dbReference>
<sequence>MGKKTSKKEVRYSEAELIALFGLDKTKIATPLMQEWLMSQTTLLDYEQKLFDSILHHALENIEAWSEEDLKMNFIAFVLELSHLKSSKHIRTFFDKTIEAEIEGHFLKVKSDFMIAKGILDLVQKPYFHFQEYKKERDPHGDPLAQLIEAFLIAQAINQDDKPIYGGYVVGRFWNFVIIEGKQYCVSEAYDSTKQKELMQIIAILRKFREILETRLLD</sequence>
<dbReference type="RefSeq" id="WP_143090818.1">
    <property type="nucleotide sequence ID" value="NZ_FONY01000007.1"/>
</dbReference>
<gene>
    <name evidence="1" type="ORF">SAMN04488541_1007103</name>
</gene>
<accession>A0A1I2DNS4</accession>
<name>A0A1I2DNS4_9BACT</name>